<evidence type="ECO:0000313" key="3">
    <source>
        <dbReference type="EMBL" id="MBC9786471.1"/>
    </source>
</evidence>
<evidence type="ECO:0000313" key="4">
    <source>
        <dbReference type="Proteomes" id="UP000617402"/>
    </source>
</evidence>
<protein>
    <recommendedName>
        <fullName evidence="2">Copper amine oxidase-like N-terminal domain-containing protein</fullName>
    </recommendedName>
</protein>
<dbReference type="InterPro" id="IPR036582">
    <property type="entry name" value="Mao_N_sf"/>
</dbReference>
<evidence type="ECO:0000259" key="2">
    <source>
        <dbReference type="Pfam" id="PF07833"/>
    </source>
</evidence>
<dbReference type="Gene3D" id="3.30.457.10">
    <property type="entry name" value="Copper amine oxidase-like, N-terminal domain"/>
    <property type="match status" value="1"/>
</dbReference>
<name>A0ABR7T9Q0_HELCL</name>
<gene>
    <name evidence="3" type="ORF">H1S01_18605</name>
</gene>
<feature type="domain" description="Copper amine oxidase-like N-terminal" evidence="2">
    <location>
        <begin position="244"/>
        <end position="349"/>
    </location>
</feature>
<dbReference type="Pfam" id="PF07833">
    <property type="entry name" value="Cu_amine_oxidN1"/>
    <property type="match status" value="1"/>
</dbReference>
<dbReference type="InterPro" id="IPR008964">
    <property type="entry name" value="Invasin/intimin_cell_adhesion"/>
</dbReference>
<comment type="caution">
    <text evidence="3">The sequence shown here is derived from an EMBL/GenBank/DDBJ whole genome shotgun (WGS) entry which is preliminary data.</text>
</comment>
<dbReference type="InterPro" id="IPR012854">
    <property type="entry name" value="Cu_amine_oxidase-like_N"/>
</dbReference>
<dbReference type="SUPFAM" id="SSF55383">
    <property type="entry name" value="Copper amine oxidase, domain N"/>
    <property type="match status" value="1"/>
</dbReference>
<keyword evidence="4" id="KW-1185">Reference proteome</keyword>
<dbReference type="Gene3D" id="2.60.40.1080">
    <property type="match status" value="1"/>
</dbReference>
<dbReference type="EMBL" id="JACVHF010000039">
    <property type="protein sequence ID" value="MBC9786471.1"/>
    <property type="molecule type" value="Genomic_DNA"/>
</dbReference>
<keyword evidence="1" id="KW-1133">Transmembrane helix</keyword>
<accession>A0ABR7T9Q0</accession>
<feature type="transmembrane region" description="Helical" evidence="1">
    <location>
        <begin position="7"/>
        <end position="29"/>
    </location>
</feature>
<keyword evidence="1" id="KW-0472">Membrane</keyword>
<dbReference type="SUPFAM" id="SSF49373">
    <property type="entry name" value="Invasin/intimin cell-adhesion fragments"/>
    <property type="match status" value="1"/>
</dbReference>
<proteinExistence type="predicted"/>
<reference evidence="3 4" key="1">
    <citation type="submission" date="2020-07" db="EMBL/GenBank/DDBJ databases">
        <title>Draft whole-genome sequence of Heliobacterium chlorum DSM 3682, type strain.</title>
        <authorList>
            <person name="Kyndt J.A."/>
            <person name="Meyer T.E."/>
            <person name="Imhoff J.F."/>
        </authorList>
    </citation>
    <scope>NUCLEOTIDE SEQUENCE [LARGE SCALE GENOMIC DNA]</scope>
    <source>
        <strain evidence="3 4">DSM 3682</strain>
    </source>
</reference>
<sequence>MACSQHLIRTITVVFVALYVTLYTVSAVANYEPDDVTAIVLTELNSEQILEPNTVISLFPPASEVVVLKAILKNGSEEVVSNLAFWESSNPEVVSVGQGPDNGGAFQALGFGKATVTANYKGFTARLNVEVSPITDMCLLFRDNVQGDRYPIFKENDTFLIPIDAKIMPYIDLILANGSRLSTSGDIYVSNNEQVVSFGRRHLLILHNKGNTTLTVRYGDYITRDFKIRVVSNDQALPRAVLANEKQLDFYHKAIYGGNVLYVPLREILEAFGYDIHWDESTHLITATAEDTSIQIVIGSDKAKKNGEEISFGYPVEVMNGHTIVPISFIKHVLTTNIHLDENDRTIHIYI</sequence>
<keyword evidence="1" id="KW-0812">Transmembrane</keyword>
<organism evidence="3 4">
    <name type="scientific">Heliobacterium chlorum</name>
    <dbReference type="NCBI Taxonomy" id="2698"/>
    <lineage>
        <taxon>Bacteria</taxon>
        <taxon>Bacillati</taxon>
        <taxon>Bacillota</taxon>
        <taxon>Clostridia</taxon>
        <taxon>Eubacteriales</taxon>
        <taxon>Heliobacteriaceae</taxon>
        <taxon>Heliobacterium</taxon>
    </lineage>
</organism>
<dbReference type="Proteomes" id="UP000617402">
    <property type="component" value="Unassembled WGS sequence"/>
</dbReference>
<evidence type="ECO:0000256" key="1">
    <source>
        <dbReference type="SAM" id="Phobius"/>
    </source>
</evidence>
<dbReference type="RefSeq" id="WP_188041896.1">
    <property type="nucleotide sequence ID" value="NZ_JACVHF010000039.1"/>
</dbReference>